<sequence length="119" mass="12693">MAILPSLGWSLASGGRLSLLGYTSKAALGRIHSDTPTQPDGRGRGGDRVYTSCPVLNTRCYIWTRSAVSSPHDETGRVGYSMSFNVGILAAKGGARARRHPTQSLSEPWPRPGLLLNAT</sequence>
<comment type="caution">
    <text evidence="2">The sequence shown here is derived from an EMBL/GenBank/DDBJ whole genome shotgun (WGS) entry which is preliminary data.</text>
</comment>
<organism evidence="2 3">
    <name type="scientific">Colletotrichum zoysiae</name>
    <dbReference type="NCBI Taxonomy" id="1216348"/>
    <lineage>
        <taxon>Eukaryota</taxon>
        <taxon>Fungi</taxon>
        <taxon>Dikarya</taxon>
        <taxon>Ascomycota</taxon>
        <taxon>Pezizomycotina</taxon>
        <taxon>Sordariomycetes</taxon>
        <taxon>Hypocreomycetidae</taxon>
        <taxon>Glomerellales</taxon>
        <taxon>Glomerellaceae</taxon>
        <taxon>Colletotrichum</taxon>
        <taxon>Colletotrichum graminicola species complex</taxon>
    </lineage>
</organism>
<keyword evidence="3" id="KW-1185">Reference proteome</keyword>
<evidence type="ECO:0000313" key="3">
    <source>
        <dbReference type="Proteomes" id="UP001232148"/>
    </source>
</evidence>
<evidence type="ECO:0000313" key="2">
    <source>
        <dbReference type="EMBL" id="KAK2021188.1"/>
    </source>
</evidence>
<dbReference type="Proteomes" id="UP001232148">
    <property type="component" value="Unassembled WGS sequence"/>
</dbReference>
<feature type="region of interest" description="Disordered" evidence="1">
    <location>
        <begin position="97"/>
        <end position="119"/>
    </location>
</feature>
<protein>
    <submittedName>
        <fullName evidence="2">Uncharacterized protein</fullName>
    </submittedName>
</protein>
<dbReference type="EMBL" id="MU843129">
    <property type="protein sequence ID" value="KAK2021188.1"/>
    <property type="molecule type" value="Genomic_DNA"/>
</dbReference>
<reference evidence="2" key="1">
    <citation type="submission" date="2021-06" db="EMBL/GenBank/DDBJ databases">
        <title>Comparative genomics, transcriptomics and evolutionary studies reveal genomic signatures of adaptation to plant cell wall in hemibiotrophic fungi.</title>
        <authorList>
            <consortium name="DOE Joint Genome Institute"/>
            <person name="Baroncelli R."/>
            <person name="Diaz J.F."/>
            <person name="Benocci T."/>
            <person name="Peng M."/>
            <person name="Battaglia E."/>
            <person name="Haridas S."/>
            <person name="Andreopoulos W."/>
            <person name="Labutti K."/>
            <person name="Pangilinan J."/>
            <person name="Floch G.L."/>
            <person name="Makela M.R."/>
            <person name="Henrissat B."/>
            <person name="Grigoriev I.V."/>
            <person name="Crouch J.A."/>
            <person name="De Vries R.P."/>
            <person name="Sukno S.A."/>
            <person name="Thon M.R."/>
        </authorList>
    </citation>
    <scope>NUCLEOTIDE SEQUENCE</scope>
    <source>
        <strain evidence="2">MAFF235873</strain>
    </source>
</reference>
<dbReference type="AlphaFoldDB" id="A0AAD9H339"/>
<gene>
    <name evidence="2" type="ORF">LX32DRAFT_269561</name>
</gene>
<proteinExistence type="predicted"/>
<evidence type="ECO:0000256" key="1">
    <source>
        <dbReference type="SAM" id="MobiDB-lite"/>
    </source>
</evidence>
<accession>A0AAD9H339</accession>
<name>A0AAD9H339_9PEZI</name>